<proteinExistence type="predicted"/>
<accession>B1Y6K1</accession>
<protein>
    <recommendedName>
        <fullName evidence="4">DUF3829 domain-containing protein</fullName>
    </recommendedName>
</protein>
<evidence type="ECO:0008006" key="4">
    <source>
        <dbReference type="Google" id="ProtNLM"/>
    </source>
</evidence>
<feature type="signal peptide" evidence="1">
    <location>
        <begin position="1"/>
        <end position="25"/>
    </location>
</feature>
<gene>
    <name evidence="2" type="ordered locus">Lcho_3775</name>
</gene>
<keyword evidence="1" id="KW-0732">Signal</keyword>
<dbReference type="Proteomes" id="UP000001693">
    <property type="component" value="Chromosome"/>
</dbReference>
<sequence length="240" mass="25348" precursor="true">MRRSITRSFLMPAVAALLASTAAQAADPLTDAIQAAYAPYRVALYKTNSGNATEAIQAVGDAQAQWQQVSARFGMQPPAPYAQDKALAAAFAQVSGVYAKAATEVAAQQLTEAHETLEEVREVLARLRQRNQVVVFSDHMNAYHAAMEHALNEGPALLDQPDGLTRLAMQVGVLDHLAAQLQTQAGAALSGNAEFSGLLKAVLASVGNVKTAVLAQDTQATKAALGKLKGPYSKLFMKFG</sequence>
<dbReference type="RefSeq" id="WP_012348776.1">
    <property type="nucleotide sequence ID" value="NC_010524.1"/>
</dbReference>
<reference evidence="2 3" key="1">
    <citation type="submission" date="2008-03" db="EMBL/GenBank/DDBJ databases">
        <title>Complete sequence of Leptothrix cholodnii SP-6.</title>
        <authorList>
            <consortium name="US DOE Joint Genome Institute"/>
            <person name="Copeland A."/>
            <person name="Lucas S."/>
            <person name="Lapidus A."/>
            <person name="Glavina del Rio T."/>
            <person name="Dalin E."/>
            <person name="Tice H."/>
            <person name="Bruce D."/>
            <person name="Goodwin L."/>
            <person name="Pitluck S."/>
            <person name="Chertkov O."/>
            <person name="Brettin T."/>
            <person name="Detter J.C."/>
            <person name="Han C."/>
            <person name="Kuske C.R."/>
            <person name="Schmutz J."/>
            <person name="Larimer F."/>
            <person name="Land M."/>
            <person name="Hauser L."/>
            <person name="Kyrpides N."/>
            <person name="Lykidis A."/>
            <person name="Emerson D."/>
            <person name="Richardson P."/>
        </authorList>
    </citation>
    <scope>NUCLEOTIDE SEQUENCE [LARGE SCALE GENOMIC DNA]</scope>
    <source>
        <strain evidence="3">ATCC 51168 / LMG 8142 / SP-6</strain>
    </source>
</reference>
<keyword evidence="3" id="KW-1185">Reference proteome</keyword>
<dbReference type="EMBL" id="CP001013">
    <property type="protein sequence ID" value="ACB36029.1"/>
    <property type="molecule type" value="Genomic_DNA"/>
</dbReference>
<dbReference type="KEGG" id="lch:Lcho_3775"/>
<evidence type="ECO:0000313" key="3">
    <source>
        <dbReference type="Proteomes" id="UP000001693"/>
    </source>
</evidence>
<evidence type="ECO:0000256" key="1">
    <source>
        <dbReference type="SAM" id="SignalP"/>
    </source>
</evidence>
<organism evidence="2 3">
    <name type="scientific">Leptothrix cholodnii (strain ATCC 51168 / LMG 8142 / SP-6)</name>
    <name type="common">Leptothrix discophora (strain SP-6)</name>
    <dbReference type="NCBI Taxonomy" id="395495"/>
    <lineage>
        <taxon>Bacteria</taxon>
        <taxon>Pseudomonadati</taxon>
        <taxon>Pseudomonadota</taxon>
        <taxon>Betaproteobacteria</taxon>
        <taxon>Burkholderiales</taxon>
        <taxon>Sphaerotilaceae</taxon>
        <taxon>Leptothrix</taxon>
    </lineage>
</organism>
<dbReference type="eggNOG" id="ENOG50312UZ">
    <property type="taxonomic scope" value="Bacteria"/>
</dbReference>
<dbReference type="AlphaFoldDB" id="B1Y6K1"/>
<name>B1Y6K1_LEPCP</name>
<evidence type="ECO:0000313" key="2">
    <source>
        <dbReference type="EMBL" id="ACB36029.1"/>
    </source>
</evidence>
<feature type="chain" id="PRO_5002773399" description="DUF3829 domain-containing protein" evidence="1">
    <location>
        <begin position="26"/>
        <end position="240"/>
    </location>
</feature>
<dbReference type="HOGENOM" id="CLU_1155285_0_0_4"/>
<dbReference type="STRING" id="395495.Lcho_3775"/>